<protein>
    <submittedName>
        <fullName evidence="1">Uncharacterized protein</fullName>
    </submittedName>
</protein>
<reference evidence="2" key="1">
    <citation type="journal article" date="2015" name="MBio">
        <title>Genome-Resolved Metagenomic Analysis Reveals Roles for Candidate Phyla and Other Microbial Community Members in Biogeochemical Transformations in Oil Reservoirs.</title>
        <authorList>
            <person name="Hu P."/>
            <person name="Tom L."/>
            <person name="Singh A."/>
            <person name="Thomas B.C."/>
            <person name="Baker B.J."/>
            <person name="Piceno Y.M."/>
            <person name="Andersen G.L."/>
            <person name="Banfield J.F."/>
        </authorList>
    </citation>
    <scope>NUCLEOTIDE SEQUENCE [LARGE SCALE GENOMIC DNA]</scope>
</reference>
<dbReference type="EMBL" id="LGGO01000104">
    <property type="protein sequence ID" value="KUK76787.1"/>
    <property type="molecule type" value="Genomic_DNA"/>
</dbReference>
<gene>
    <name evidence="1" type="ORF">XD93_0719</name>
</gene>
<dbReference type="Proteomes" id="UP000053904">
    <property type="component" value="Unassembled WGS sequence"/>
</dbReference>
<sequence>MNKTKRILLLSSILLIALGIVLKVSQVREQNNNQVDINNEVRGSETLQCEGALEKVQSSLDSFSVDREWYLIEDSNYNTMDIVLENTDIQSELLDEITVSYEIDGTEKDIPYDEDSSSWSTSLNIDDLEPSRYDLTINAQMEACDVELKSVDSINISYPVYVTWTMDWEGFDVEQKYLDSIKKISNDYRMPVTHFFNPYIYLNLNDERSKYLTDWVLSRQNVGDSIGLHLHMNNKMVEAAGVTPKTDISWGGWAKDGQDIPNSVYGYDDYSKIVKWAQAQFKENSLPKPTMFRAGAWFADEENLLVLEDLDFKLDSSGRTYKLYGENELELPWDLKNTTQPYRLNRYNQNIVNNPNMELWEYPNNGGDTWAYSSEQLIKNFDDNYSGGISNSRKVITYLSHPHWFNVDEPKVINLLDYTQKFGIVNDKGPVVFTTLDRIEIN</sequence>
<evidence type="ECO:0000313" key="2">
    <source>
        <dbReference type="Proteomes" id="UP000053904"/>
    </source>
</evidence>
<comment type="caution">
    <text evidence="1">The sequence shown here is derived from an EMBL/GenBank/DDBJ whole genome shotgun (WGS) entry which is preliminary data.</text>
</comment>
<dbReference type="AlphaFoldDB" id="A0A101HH44"/>
<proteinExistence type="predicted"/>
<evidence type="ECO:0000313" key="1">
    <source>
        <dbReference type="EMBL" id="KUK76787.1"/>
    </source>
</evidence>
<organism evidence="1 2">
    <name type="scientific">candidate division WS6 bacterium 34_10</name>
    <dbReference type="NCBI Taxonomy" id="1641389"/>
    <lineage>
        <taxon>Bacteria</taxon>
        <taxon>Candidatus Dojkabacteria</taxon>
    </lineage>
</organism>
<accession>A0A101HH44</accession>
<dbReference type="Gene3D" id="3.20.20.370">
    <property type="entry name" value="Glycoside hydrolase/deacetylase"/>
    <property type="match status" value="1"/>
</dbReference>
<name>A0A101HH44_9BACT</name>